<keyword evidence="4" id="KW-1185">Reference proteome</keyword>
<accession>A0A1S1JG46</accession>
<reference evidence="3" key="1">
    <citation type="submission" date="2016-09" db="EMBL/GenBank/DDBJ databases">
        <authorList>
            <person name="Chen S."/>
            <person name="Walker E."/>
        </authorList>
    </citation>
    <scope>NUCLEOTIDE SEQUENCE [LARGE SCALE GENOMIC DNA]</scope>
    <source>
        <strain evidence="3">MSU</strain>
    </source>
</reference>
<dbReference type="Proteomes" id="UP000198319">
    <property type="component" value="Unassembled WGS sequence"/>
</dbReference>
<dbReference type="AlphaFoldDB" id="A0A1S1JG46"/>
<evidence type="ECO:0000313" key="2">
    <source>
        <dbReference type="EMBL" id="OXB19907.1"/>
    </source>
</evidence>
<organism evidence="1 3">
    <name type="scientific">Flavobacterium tructae</name>
    <dbReference type="NCBI Taxonomy" id="1114873"/>
    <lineage>
        <taxon>Bacteria</taxon>
        <taxon>Pseudomonadati</taxon>
        <taxon>Bacteroidota</taxon>
        <taxon>Flavobacteriia</taxon>
        <taxon>Flavobacteriales</taxon>
        <taxon>Flavobacteriaceae</taxon>
        <taxon>Flavobacterium</taxon>
    </lineage>
</organism>
<dbReference type="OrthoDB" id="1346973at2"/>
<evidence type="ECO:0000313" key="3">
    <source>
        <dbReference type="Proteomes" id="UP000180252"/>
    </source>
</evidence>
<reference evidence="2 4" key="3">
    <citation type="submission" date="2016-11" db="EMBL/GenBank/DDBJ databases">
        <title>Whole genomes of Flavobacteriaceae.</title>
        <authorList>
            <person name="Stine C."/>
            <person name="Li C."/>
            <person name="Tadesse D."/>
        </authorList>
    </citation>
    <scope>NUCLEOTIDE SEQUENCE [LARGE SCALE GENOMIC DNA]</scope>
    <source>
        <strain evidence="2 4">ATCC BAA-2541</strain>
    </source>
</reference>
<protein>
    <submittedName>
        <fullName evidence="1">Uncharacterized protein</fullName>
    </submittedName>
</protein>
<reference evidence="1" key="2">
    <citation type="submission" date="2016-09" db="EMBL/GenBank/DDBJ databases">
        <authorList>
            <person name="Capua I."/>
            <person name="De Benedictis P."/>
            <person name="Joannis T."/>
            <person name="Lombin L.H."/>
            <person name="Cattoli G."/>
        </authorList>
    </citation>
    <scope>NUCLEOTIDE SEQUENCE [LARGE SCALE GENOMIC DNA]</scope>
    <source>
        <strain evidence="1">MSU</strain>
    </source>
</reference>
<comment type="caution">
    <text evidence="1">The sequence shown here is derived from an EMBL/GenBank/DDBJ whole genome shotgun (WGS) entry which is preliminary data.</text>
</comment>
<gene>
    <name evidence="2" type="ORF">B0A71_10780</name>
    <name evidence="1" type="ORF">BHE19_21140</name>
</gene>
<sequence length="191" mass="23033">MIGKILMNLAYLYYPKNICPWTQKELYLETMEYERLKALIEYFDSEENQKLRNSIRVEFDKDLVLRGFEDFSRLDWEDRCYTFFLNIVEGGELCSITLHLSILVPYYVIETLIHKNQMIISKSRIEELEKENLDPRKMKDLVLDIKSIVETKLLYQEFPETLIHGVIEDISFQDIYLGHFKMYNAFFNNRR</sequence>
<name>A0A1S1JG46_9FLAO</name>
<evidence type="ECO:0000313" key="4">
    <source>
        <dbReference type="Proteomes" id="UP000198319"/>
    </source>
</evidence>
<evidence type="ECO:0000313" key="1">
    <source>
        <dbReference type="EMBL" id="OHT47223.1"/>
    </source>
</evidence>
<dbReference type="RefSeq" id="WP_070905641.1">
    <property type="nucleotide sequence ID" value="NZ_MIKE01000003.1"/>
</dbReference>
<dbReference type="EMBL" id="MIKE01000003">
    <property type="protein sequence ID" value="OHT47223.1"/>
    <property type="molecule type" value="Genomic_DNA"/>
</dbReference>
<dbReference type="Proteomes" id="UP000180252">
    <property type="component" value="Unassembled WGS sequence"/>
</dbReference>
<dbReference type="EMBL" id="MUHG01000017">
    <property type="protein sequence ID" value="OXB19907.1"/>
    <property type="molecule type" value="Genomic_DNA"/>
</dbReference>
<dbReference type="STRING" id="1278819.BHE19_21140"/>
<proteinExistence type="predicted"/>